<name>U6MBF5_EIMMA</name>
<dbReference type="EMBL" id="KF372875">
    <property type="protein sequence ID" value="AGZ13504.1"/>
    <property type="molecule type" value="mRNA"/>
</dbReference>
<gene>
    <name evidence="3" type="ORF">EMWEY_00006270</name>
</gene>
<keyword evidence="4" id="KW-1185">Reference proteome</keyword>
<evidence type="ECO:0000313" key="4">
    <source>
        <dbReference type="Proteomes" id="UP000030763"/>
    </source>
</evidence>
<feature type="transmembrane region" description="Helical" evidence="1">
    <location>
        <begin position="45"/>
        <end position="66"/>
    </location>
</feature>
<reference evidence="2" key="1">
    <citation type="submission" date="2013-07" db="EMBL/GenBank/DDBJ databases">
        <authorList>
            <person name="Dong H."/>
            <person name="Han Y.H."/>
            <person name="Zhao P.Q."/>
            <person name="Li T."/>
            <person name="Zhu H.S."/>
            <person name="Wang G.Y."/>
            <person name="Li J.L."/>
            <person name="Wu L.Y."/>
            <person name="Huang B."/>
        </authorList>
    </citation>
    <scope>NUCLEOTIDE SEQUENCE</scope>
    <source>
        <strain evidence="2">Shanghai</strain>
    </source>
</reference>
<keyword evidence="1" id="KW-0812">Transmembrane</keyword>
<reference evidence="3" key="2">
    <citation type="submission" date="2013-10" db="EMBL/GenBank/DDBJ databases">
        <title>Genomic analysis of the causative agents of coccidiosis in chickens.</title>
        <authorList>
            <person name="Reid A.J."/>
            <person name="Blake D."/>
            <person name="Billington K."/>
            <person name="Browne H."/>
            <person name="Dunn M."/>
            <person name="Hung S."/>
            <person name="Kawahara F."/>
            <person name="Miranda-Saavedra D."/>
            <person name="Mourier T."/>
            <person name="Nagra H."/>
            <person name="Otto T.D."/>
            <person name="Rawlings N."/>
            <person name="Sanchez A."/>
            <person name="Sanders M."/>
            <person name="Subramaniam C."/>
            <person name="Tay Y."/>
            <person name="Dear P."/>
            <person name="Doerig C."/>
            <person name="Gruber A."/>
            <person name="Parkinson J."/>
            <person name="Shirley M."/>
            <person name="Wan K.L."/>
            <person name="Berriman M."/>
            <person name="Tomley F."/>
            <person name="Pain A."/>
        </authorList>
    </citation>
    <scope>NUCLEOTIDE SEQUENCE [LARGE SCALE GENOMIC DNA]</scope>
    <source>
        <strain evidence="3">Weybridge</strain>
    </source>
</reference>
<sequence length="235" mass="25434">MYAQEEAFKKSADFALSTSTVLSGVCLAAGFLLSNTVCGPELSEWNIVNAVLCGSLAASIHFALKSSPRVMQNAFRLYKGQISPNELMADGMLIAAVSIGIVAIPAILVVWSINGLFSMTIGTCAESAPLFYIVTLAVMLAQILAIMNAAKINMEAAGYNVRNIESAVHECASKSKEVAMDLGRSAHVMAMHATDRAIPLLYATLEKGKHLFESRPRYMTMEYWTGPEGRSLLRY</sequence>
<dbReference type="Proteomes" id="UP000030763">
    <property type="component" value="Unassembled WGS sequence"/>
</dbReference>
<dbReference type="OrthoDB" id="354219at2759"/>
<evidence type="ECO:0000313" key="3">
    <source>
        <dbReference type="EMBL" id="CDJ60388.1"/>
    </source>
</evidence>
<feature type="transmembrane region" description="Helical" evidence="1">
    <location>
        <begin position="12"/>
        <end position="33"/>
    </location>
</feature>
<protein>
    <submittedName>
        <fullName evidence="3">Cation-transporting ATPase, related, related</fullName>
    </submittedName>
</protein>
<proteinExistence type="evidence at transcript level"/>
<keyword evidence="1" id="KW-1133">Transmembrane helix</keyword>
<evidence type="ECO:0000256" key="1">
    <source>
        <dbReference type="SAM" id="Phobius"/>
    </source>
</evidence>
<dbReference type="VEuPathDB" id="ToxoDB:EMWEY_00006270"/>
<keyword evidence="1" id="KW-0472">Membrane</keyword>
<feature type="transmembrane region" description="Helical" evidence="1">
    <location>
        <begin position="87"/>
        <end position="110"/>
    </location>
</feature>
<dbReference type="OMA" id="HECASKS"/>
<evidence type="ECO:0000313" key="2">
    <source>
        <dbReference type="EMBL" id="AGZ13504.1"/>
    </source>
</evidence>
<organism evidence="3 4">
    <name type="scientific">Eimeria maxima</name>
    <name type="common">Coccidian parasite</name>
    <dbReference type="NCBI Taxonomy" id="5804"/>
    <lineage>
        <taxon>Eukaryota</taxon>
        <taxon>Sar</taxon>
        <taxon>Alveolata</taxon>
        <taxon>Apicomplexa</taxon>
        <taxon>Conoidasida</taxon>
        <taxon>Coccidia</taxon>
        <taxon>Eucoccidiorida</taxon>
        <taxon>Eimeriorina</taxon>
        <taxon>Eimeriidae</taxon>
        <taxon>Eimeria</taxon>
    </lineage>
</organism>
<dbReference type="AlphaFoldDB" id="U6MBF5"/>
<reference evidence="3" key="3">
    <citation type="submission" date="2013-10" db="EMBL/GenBank/DDBJ databases">
        <authorList>
            <person name="Aslett M."/>
        </authorList>
    </citation>
    <scope>NUCLEOTIDE SEQUENCE [LARGE SCALE GENOMIC DNA]</scope>
    <source>
        <strain evidence="3">Weybridge</strain>
    </source>
</reference>
<dbReference type="EMBL" id="HG721840">
    <property type="protein sequence ID" value="CDJ60388.1"/>
    <property type="molecule type" value="Genomic_DNA"/>
</dbReference>
<dbReference type="RefSeq" id="XP_013337038.1">
    <property type="nucleotide sequence ID" value="XM_013481584.1"/>
</dbReference>
<accession>U6MBF5</accession>
<dbReference type="GeneID" id="25334613"/>
<feature type="transmembrane region" description="Helical" evidence="1">
    <location>
        <begin position="130"/>
        <end position="150"/>
    </location>
</feature>